<dbReference type="InterPro" id="IPR049453">
    <property type="entry name" value="Memb_transporter_dom"/>
</dbReference>
<feature type="domain" description="Integral membrane protein YccS N-terminal" evidence="9">
    <location>
        <begin position="61"/>
        <end position="352"/>
    </location>
</feature>
<dbReference type="GO" id="GO:0005886">
    <property type="term" value="C:plasma membrane"/>
    <property type="evidence" value="ECO:0007669"/>
    <property type="project" value="UniProtKB-SubCell"/>
</dbReference>
<dbReference type="PROSITE" id="PS51257">
    <property type="entry name" value="PROKAR_LIPOPROTEIN"/>
    <property type="match status" value="1"/>
</dbReference>
<keyword evidence="5 8" id="KW-0472">Membrane</keyword>
<gene>
    <name evidence="11" type="primary">yccS</name>
    <name evidence="11" type="ORF">QB898_01185</name>
</gene>
<feature type="transmembrane region" description="Helical" evidence="8">
    <location>
        <begin position="35"/>
        <end position="55"/>
    </location>
</feature>
<evidence type="ECO:0000313" key="12">
    <source>
        <dbReference type="Proteomes" id="UP001237156"/>
    </source>
</evidence>
<feature type="domain" description="Integral membrane bound transporter" evidence="10">
    <location>
        <begin position="412"/>
        <end position="534"/>
    </location>
</feature>
<dbReference type="InterPro" id="IPR032692">
    <property type="entry name" value="YccS_N"/>
</dbReference>
<evidence type="ECO:0000256" key="2">
    <source>
        <dbReference type="ARBA" id="ARBA00022475"/>
    </source>
</evidence>
<dbReference type="NCBIfam" id="TIGR01667">
    <property type="entry name" value="YCCS_YHFK"/>
    <property type="match status" value="1"/>
</dbReference>
<evidence type="ECO:0000256" key="5">
    <source>
        <dbReference type="ARBA" id="ARBA00023136"/>
    </source>
</evidence>
<protein>
    <submittedName>
        <fullName evidence="11">YccS family putative transporter</fullName>
    </submittedName>
</protein>
<evidence type="ECO:0000256" key="7">
    <source>
        <dbReference type="SAM" id="MobiDB-lite"/>
    </source>
</evidence>
<evidence type="ECO:0000256" key="4">
    <source>
        <dbReference type="ARBA" id="ARBA00022989"/>
    </source>
</evidence>
<evidence type="ECO:0000259" key="9">
    <source>
        <dbReference type="Pfam" id="PF12805"/>
    </source>
</evidence>
<accession>A0AAW6RFK6</accession>
<keyword evidence="4 8" id="KW-1133">Transmembrane helix</keyword>
<feature type="transmembrane region" description="Helical" evidence="8">
    <location>
        <begin position="132"/>
        <end position="156"/>
    </location>
</feature>
<evidence type="ECO:0000256" key="8">
    <source>
        <dbReference type="SAM" id="Phobius"/>
    </source>
</evidence>
<feature type="transmembrane region" description="Helical" evidence="8">
    <location>
        <begin position="497"/>
        <end position="516"/>
    </location>
</feature>
<feature type="region of interest" description="Disordered" evidence="7">
    <location>
        <begin position="645"/>
        <end position="676"/>
    </location>
</feature>
<sequence length="773" mass="84549">MRTPAINSKVIATLPIFCCVMLACGFVWAVRQPAWTMPLVLGVIAGGLVDLDNGLTGRVQNIVLTALAFSFSSLLVQTMLGTGLPFIVTMTALTFLFTVLGALGLRYRTIAFGALAVATYTTLAYAPQTPWFLNPLLILCGTLLYSSVTLCLHVVFPHRPVQDSMAAAFAELGGYFDAKAAFFDPDEAEWLEDGPRLALARQNTAVINAFNQCRSALFYRMRGQHRHPRTARMLRLYFIAQDVHERISSTHADYRELAESLKNTDLIFRIHRLLELQGQACRDVASSLRADMPYAYSARLQRAMMGCQQSLRVHAQSRQAEQADQAEQGGRADQLHALQRLMDNLAGIDYQLSHIESAADAAFGENSDKTRIAAQEQDGPLLHALRAMRGQLNMRSPVFRHAVRLSLVVALSCTVVELLHLNLGYWILLTALFVCQPNYSATRSRVNQRIGGTIAGVLVGSVVPWFTPTVETKLGIIVLTTTLFFLMRNYKYSWSTFFITIQALTSLSLMGVDIYAAMPVRIIDTITGAAIAWAAVHFLWPDWRYLSLPASASASIASNGAYLERIISQLENGVDDDVAYRSVRRLAHEKAAALSSAISDMSSQPGRHSPQMQGAGLNLLKTSYALIGYISALGAYRSQIAQEARQEASAAGQPPQTQPSPAAPETPEAAAAPQALQAPEAQAFTPLFFDTARQTAQLLQALPGLDDSAFAAASERIQSGVRALRARVQGRRPNSVLWQQLSLITRQLAPCRQMLKSMTPPSEAGPTAPLQKP</sequence>
<evidence type="ECO:0000256" key="3">
    <source>
        <dbReference type="ARBA" id="ARBA00022692"/>
    </source>
</evidence>
<dbReference type="Pfam" id="PF12805">
    <property type="entry name" value="FUSC-like"/>
    <property type="match status" value="1"/>
</dbReference>
<evidence type="ECO:0000256" key="1">
    <source>
        <dbReference type="ARBA" id="ARBA00004651"/>
    </source>
</evidence>
<feature type="transmembrane region" description="Helical" evidence="8">
    <location>
        <begin position="62"/>
        <end position="80"/>
    </location>
</feature>
<evidence type="ECO:0000256" key="6">
    <source>
        <dbReference type="ARBA" id="ARBA00043993"/>
    </source>
</evidence>
<comment type="caution">
    <text evidence="11">The sequence shown here is derived from an EMBL/GenBank/DDBJ whole genome shotgun (WGS) entry which is preliminary data.</text>
</comment>
<name>A0AAW6RFK6_9BURK</name>
<evidence type="ECO:0000313" key="11">
    <source>
        <dbReference type="EMBL" id="MDG9698345.1"/>
    </source>
</evidence>
<proteinExistence type="inferred from homology"/>
<keyword evidence="12" id="KW-1185">Reference proteome</keyword>
<dbReference type="AlphaFoldDB" id="A0AAW6RFK6"/>
<organism evidence="11 12">
    <name type="scientific">Ottowia cancrivicina</name>
    <dbReference type="NCBI Taxonomy" id="3040346"/>
    <lineage>
        <taxon>Bacteria</taxon>
        <taxon>Pseudomonadati</taxon>
        <taxon>Pseudomonadota</taxon>
        <taxon>Betaproteobacteria</taxon>
        <taxon>Burkholderiales</taxon>
        <taxon>Comamonadaceae</taxon>
        <taxon>Ottowia</taxon>
    </lineage>
</organism>
<feature type="transmembrane region" description="Helical" evidence="8">
    <location>
        <begin position="12"/>
        <end position="29"/>
    </location>
</feature>
<dbReference type="InterPro" id="IPR010020">
    <property type="entry name" value="Integral_membrane_YCCS_YHJK"/>
</dbReference>
<feature type="transmembrane region" description="Helical" evidence="8">
    <location>
        <begin position="473"/>
        <end position="490"/>
    </location>
</feature>
<keyword evidence="2" id="KW-1003">Cell membrane</keyword>
<comment type="similarity">
    <text evidence="6">Belongs to the YccS/YhfK family.</text>
</comment>
<feature type="transmembrane region" description="Helical" evidence="8">
    <location>
        <begin position="110"/>
        <end position="126"/>
    </location>
</feature>
<dbReference type="RefSeq" id="WP_279523472.1">
    <property type="nucleotide sequence ID" value="NZ_JARVII010000001.1"/>
</dbReference>
<dbReference type="EMBL" id="JARVII010000001">
    <property type="protein sequence ID" value="MDG9698345.1"/>
    <property type="molecule type" value="Genomic_DNA"/>
</dbReference>
<dbReference type="NCBIfam" id="TIGR01666">
    <property type="entry name" value="YCCS"/>
    <property type="match status" value="1"/>
</dbReference>
<dbReference type="PANTHER" id="PTHR30509:SF8">
    <property type="entry name" value="INNER MEMBRANE PROTEIN YCCS"/>
    <property type="match status" value="1"/>
</dbReference>
<feature type="compositionally biased region" description="Low complexity" evidence="7">
    <location>
        <begin position="665"/>
        <end position="676"/>
    </location>
</feature>
<dbReference type="Pfam" id="PF13515">
    <property type="entry name" value="FUSC_2"/>
    <property type="match status" value="1"/>
</dbReference>
<feature type="transmembrane region" description="Helical" evidence="8">
    <location>
        <begin position="86"/>
        <end position="103"/>
    </location>
</feature>
<comment type="subcellular location">
    <subcellularLocation>
        <location evidence="1">Cell membrane</location>
        <topology evidence="1">Multi-pass membrane protein</topology>
    </subcellularLocation>
</comment>
<keyword evidence="3 8" id="KW-0812">Transmembrane</keyword>
<evidence type="ECO:0000259" key="10">
    <source>
        <dbReference type="Pfam" id="PF13515"/>
    </source>
</evidence>
<dbReference type="Proteomes" id="UP001237156">
    <property type="component" value="Unassembled WGS sequence"/>
</dbReference>
<reference evidence="11 12" key="1">
    <citation type="submission" date="2023-04" db="EMBL/GenBank/DDBJ databases">
        <title>Ottowia paracancer sp. nov., isolated from human stomach.</title>
        <authorList>
            <person name="Song Y."/>
        </authorList>
    </citation>
    <scope>NUCLEOTIDE SEQUENCE [LARGE SCALE GENOMIC DNA]</scope>
    <source>
        <strain evidence="11 12">10c7w1</strain>
    </source>
</reference>
<dbReference type="InterPro" id="IPR010019">
    <property type="entry name" value="Integral_membrane_YccS"/>
</dbReference>
<dbReference type="PANTHER" id="PTHR30509">
    <property type="entry name" value="P-HYDROXYBENZOIC ACID EFFLUX PUMP SUBUNIT-RELATED"/>
    <property type="match status" value="1"/>
</dbReference>